<sequence>MHAPQAEIVEVQDLIEWPDFLRQHDPVWEYLPQSWGEGAFLGDGHLGAMIYSGGDDIHRLKSNQVRWELGLAGATAQGDRSQYLEPRLLIGDFLLDPKGVIGWEASRMRLDLWQAELTGEIVSSNGSIRINSFVHATQRILVVDLDYSECTELPSFDFHPKSGVSAFDEFRDEASRSKIPHPPEPIKLVKNGVHMHVQPLLTGGECVTAWYEAVISKDHRRFWIVVEVDHGSQEAREIAYQRIDSAVKTAWQELLSKHRNWWSDYYPASFLSIPDTRLEGFYWIQIYKMGSATRADAPLLDILGPWMTRTPWPGNWWNLNAQFSYAPYYASNRHVLAESLSRAVESHFDNLIANAPEQWRHDSAALGRAGSVDMLASTGPGDELGNLAWLCLCLWRHYRMDMDTAFLKRVLYPALFRAIQLYLHVLEAGDDGRLHLPATISPEFSGHQNCGTRDCHYDLALLRWGCRVLIESAETLAIDAEKVQQWQNVLERLVDFPVDSTGYRIGADLSLNHGHRHFSHLMAGYPLFVIDPASAKESKLWKQSLEHWLGLGGALTGFSFTYAAAAYAHLKEGGSALACLNILLDRFLKPNTMYTEKGPVIETPLHGADALHEMLLQSSRGEISVFPAIPSDWENATFVGLAAEGGYRISAIREQKKTRLVYIKCLVDGLCRLRCDFVDPLLKDQSGNFQKCLRNRCGQYEFPVSAGKEFWMHERDDSGPWAFRGVQADARYENYYGSPKYVYTSNPVNMKQGDTNDS</sequence>
<dbReference type="Proteomes" id="UP001243717">
    <property type="component" value="Unassembled WGS sequence"/>
</dbReference>
<dbReference type="Pfam" id="PF21307">
    <property type="entry name" value="Glyco_hydro_95_C"/>
    <property type="match status" value="1"/>
</dbReference>
<dbReference type="InterPro" id="IPR049053">
    <property type="entry name" value="AFCA-like_C"/>
</dbReference>
<comment type="caution">
    <text evidence="3">The sequence shown here is derived from an EMBL/GenBank/DDBJ whole genome shotgun (WGS) entry which is preliminary data.</text>
</comment>
<feature type="domain" description="Glycosyl hydrolase family 95 catalytic" evidence="2">
    <location>
        <begin position="291"/>
        <end position="597"/>
    </location>
</feature>
<dbReference type="InterPro" id="IPR054363">
    <property type="entry name" value="GH95_cat"/>
</dbReference>
<dbReference type="SUPFAM" id="SSF48208">
    <property type="entry name" value="Six-hairpin glycosidases"/>
    <property type="match status" value="1"/>
</dbReference>
<dbReference type="PANTHER" id="PTHR31084:SF0">
    <property type="entry name" value="ALPHA-L-FUCOSIDASE 2"/>
    <property type="match status" value="1"/>
</dbReference>
<dbReference type="PANTHER" id="PTHR31084">
    <property type="entry name" value="ALPHA-L-FUCOSIDASE 2"/>
    <property type="match status" value="1"/>
</dbReference>
<protein>
    <recommendedName>
        <fullName evidence="5">Heparin-sulfate lyase N-terminal domain-containing protein</fullName>
    </recommendedName>
</protein>
<gene>
    <name evidence="3" type="ORF">QEH59_00860</name>
</gene>
<proteinExistence type="predicted"/>
<dbReference type="Pfam" id="PF22124">
    <property type="entry name" value="Glyco_hydro_95_cat"/>
    <property type="match status" value="1"/>
</dbReference>
<dbReference type="EMBL" id="JARXIC010000001">
    <property type="protein sequence ID" value="MDQ8192955.1"/>
    <property type="molecule type" value="Genomic_DNA"/>
</dbReference>
<name>A0ABU1AGJ2_9BACT</name>
<feature type="domain" description="Alpha fucosidase A-like C-terminal" evidence="1">
    <location>
        <begin position="617"/>
        <end position="710"/>
    </location>
</feature>
<evidence type="ECO:0000313" key="3">
    <source>
        <dbReference type="EMBL" id="MDQ8192955.1"/>
    </source>
</evidence>
<evidence type="ECO:0000259" key="1">
    <source>
        <dbReference type="Pfam" id="PF21307"/>
    </source>
</evidence>
<dbReference type="InterPro" id="IPR012341">
    <property type="entry name" value="6hp_glycosidase-like_sf"/>
</dbReference>
<dbReference type="RefSeq" id="WP_308983464.1">
    <property type="nucleotide sequence ID" value="NZ_JARXIC010000001.1"/>
</dbReference>
<evidence type="ECO:0008006" key="5">
    <source>
        <dbReference type="Google" id="ProtNLM"/>
    </source>
</evidence>
<dbReference type="Gene3D" id="1.50.10.10">
    <property type="match status" value="1"/>
</dbReference>
<keyword evidence="4" id="KW-1185">Reference proteome</keyword>
<organism evidence="3 4">
    <name type="scientific">Thalassobacterium sedimentorum</name>
    <dbReference type="NCBI Taxonomy" id="3041258"/>
    <lineage>
        <taxon>Bacteria</taxon>
        <taxon>Pseudomonadati</taxon>
        <taxon>Verrucomicrobiota</taxon>
        <taxon>Opitutia</taxon>
        <taxon>Puniceicoccales</taxon>
        <taxon>Coraliomargaritaceae</taxon>
        <taxon>Thalassobacterium</taxon>
    </lineage>
</organism>
<accession>A0ABU1AGJ2</accession>
<evidence type="ECO:0000313" key="4">
    <source>
        <dbReference type="Proteomes" id="UP001243717"/>
    </source>
</evidence>
<dbReference type="InterPro" id="IPR008928">
    <property type="entry name" value="6-hairpin_glycosidase_sf"/>
</dbReference>
<reference evidence="3 4" key="1">
    <citation type="submission" date="2023-04" db="EMBL/GenBank/DDBJ databases">
        <title>A novel bacteria isolated from coastal sediment.</title>
        <authorList>
            <person name="Liu X.-J."/>
            <person name="Du Z.-J."/>
        </authorList>
    </citation>
    <scope>NUCLEOTIDE SEQUENCE [LARGE SCALE GENOMIC DNA]</scope>
    <source>
        <strain evidence="3 4">SDUM461004</strain>
    </source>
</reference>
<evidence type="ECO:0000259" key="2">
    <source>
        <dbReference type="Pfam" id="PF22124"/>
    </source>
</evidence>